<keyword evidence="3" id="KW-1185">Reference proteome</keyword>
<proteinExistence type="predicted"/>
<dbReference type="InterPro" id="IPR029058">
    <property type="entry name" value="AB_hydrolase_fold"/>
</dbReference>
<name>A0ABP6Z6A0_9ACTN</name>
<organism evidence="2 3">
    <name type="scientific">Nonomuraea rosea</name>
    <dbReference type="NCBI Taxonomy" id="638574"/>
    <lineage>
        <taxon>Bacteria</taxon>
        <taxon>Bacillati</taxon>
        <taxon>Actinomycetota</taxon>
        <taxon>Actinomycetes</taxon>
        <taxon>Streptosporangiales</taxon>
        <taxon>Streptosporangiaceae</taxon>
        <taxon>Nonomuraea</taxon>
    </lineage>
</organism>
<evidence type="ECO:0000256" key="1">
    <source>
        <dbReference type="SAM" id="SignalP"/>
    </source>
</evidence>
<dbReference type="Pfam" id="PF01674">
    <property type="entry name" value="Lipase_2"/>
    <property type="match status" value="1"/>
</dbReference>
<dbReference type="InterPro" id="IPR002918">
    <property type="entry name" value="Lipase_EstA/Esterase_EstB"/>
</dbReference>
<reference evidence="3" key="1">
    <citation type="journal article" date="2019" name="Int. J. Syst. Evol. Microbiol.">
        <title>The Global Catalogue of Microorganisms (GCM) 10K type strain sequencing project: providing services to taxonomists for standard genome sequencing and annotation.</title>
        <authorList>
            <consortium name="The Broad Institute Genomics Platform"/>
            <consortium name="The Broad Institute Genome Sequencing Center for Infectious Disease"/>
            <person name="Wu L."/>
            <person name="Ma J."/>
        </authorList>
    </citation>
    <scope>NUCLEOTIDE SEQUENCE [LARGE SCALE GENOMIC DNA]</scope>
    <source>
        <strain evidence="3">JCM 17326</strain>
    </source>
</reference>
<comment type="caution">
    <text evidence="2">The sequence shown here is derived from an EMBL/GenBank/DDBJ whole genome shotgun (WGS) entry which is preliminary data.</text>
</comment>
<gene>
    <name evidence="2" type="ORF">GCM10022419_099530</name>
</gene>
<evidence type="ECO:0008006" key="4">
    <source>
        <dbReference type="Google" id="ProtNLM"/>
    </source>
</evidence>
<dbReference type="EMBL" id="BAABDQ010000034">
    <property type="protein sequence ID" value="GAA3599721.1"/>
    <property type="molecule type" value="Genomic_DNA"/>
</dbReference>
<keyword evidence="1" id="KW-0732">Signal</keyword>
<evidence type="ECO:0000313" key="2">
    <source>
        <dbReference type="EMBL" id="GAA3599721.1"/>
    </source>
</evidence>
<accession>A0ABP6Z6A0</accession>
<feature type="signal peptide" evidence="1">
    <location>
        <begin position="1"/>
        <end position="27"/>
    </location>
</feature>
<feature type="chain" id="PRO_5045116896" description="Alpha/beta hydrolase" evidence="1">
    <location>
        <begin position="28"/>
        <end position="309"/>
    </location>
</feature>
<protein>
    <recommendedName>
        <fullName evidence="4">Alpha/beta hydrolase</fullName>
    </recommendedName>
</protein>
<sequence>MHRFRRLCIALMVVLSTMVVIGQPAHAAPGRADGKRVTLLVHGFDREADVNCAGGWSSAKDLLNANGWANVYTFGYYNGATNCDLRVDGTTDTRIQEVGRQLAWTVYYFWSSGGVAIDIMAHSMGGLVSRAAIEGVRRYGVASVSSADLPQGKSLADVSTMAWPSGWPPYLYIEDIVTLATPHKGISGVLEACALTHEQCSDMREGSGFLSWLGGLKSSAMGTDYTLLGSGYDDTVSGESAVKSWDNDVSHAAVYYKAADGDTISHTEMRSEKATAFDAVWHNLGDTGTGYYSPPLIQGMYGLYNHMLY</sequence>
<dbReference type="Proteomes" id="UP001500630">
    <property type="component" value="Unassembled WGS sequence"/>
</dbReference>
<dbReference type="Gene3D" id="3.40.50.1820">
    <property type="entry name" value="alpha/beta hydrolase"/>
    <property type="match status" value="1"/>
</dbReference>
<evidence type="ECO:0000313" key="3">
    <source>
        <dbReference type="Proteomes" id="UP001500630"/>
    </source>
</evidence>
<dbReference type="SUPFAM" id="SSF53474">
    <property type="entry name" value="alpha/beta-Hydrolases"/>
    <property type="match status" value="1"/>
</dbReference>